<dbReference type="EMBL" id="UINC01111381">
    <property type="protein sequence ID" value="SVC79555.1"/>
    <property type="molecule type" value="Genomic_DNA"/>
</dbReference>
<reference evidence="1" key="1">
    <citation type="submission" date="2018-05" db="EMBL/GenBank/DDBJ databases">
        <authorList>
            <person name="Lanie J.A."/>
            <person name="Ng W.-L."/>
            <person name="Kazmierczak K.M."/>
            <person name="Andrzejewski T.M."/>
            <person name="Davidsen T.M."/>
            <person name="Wayne K.J."/>
            <person name="Tettelin H."/>
            <person name="Glass J.I."/>
            <person name="Rusch D."/>
            <person name="Podicherti R."/>
            <person name="Tsui H.-C.T."/>
            <person name="Winkler M.E."/>
        </authorList>
    </citation>
    <scope>NUCLEOTIDE SEQUENCE</scope>
</reference>
<evidence type="ECO:0000313" key="1">
    <source>
        <dbReference type="EMBL" id="SVC79555.1"/>
    </source>
</evidence>
<sequence length="39" mass="4725">MVYQKDVFDLNDTISQTQKLSRELVLSHPQNLRKKLKFY</sequence>
<protein>
    <submittedName>
        <fullName evidence="1">Uncharacterized protein</fullName>
    </submittedName>
</protein>
<gene>
    <name evidence="1" type="ORF">METZ01_LOCUS332409</name>
</gene>
<accession>A0A382Q3P5</accession>
<dbReference type="AlphaFoldDB" id="A0A382Q3P5"/>
<name>A0A382Q3P5_9ZZZZ</name>
<proteinExistence type="predicted"/>
<organism evidence="1">
    <name type="scientific">marine metagenome</name>
    <dbReference type="NCBI Taxonomy" id="408172"/>
    <lineage>
        <taxon>unclassified sequences</taxon>
        <taxon>metagenomes</taxon>
        <taxon>ecological metagenomes</taxon>
    </lineage>
</organism>